<accession>A0A1G2NX52</accession>
<keyword evidence="2 7" id="KW-0812">Transmembrane</keyword>
<dbReference type="GO" id="GO:0005886">
    <property type="term" value="C:plasma membrane"/>
    <property type="evidence" value="ECO:0007669"/>
    <property type="project" value="UniProtKB-SubCell"/>
</dbReference>
<comment type="similarity">
    <text evidence="7">Belongs to the transglycosylase MltG family.</text>
</comment>
<dbReference type="HAMAP" id="MF_02065">
    <property type="entry name" value="MltG"/>
    <property type="match status" value="1"/>
</dbReference>
<comment type="catalytic activity">
    <reaction evidence="7">
        <text>a peptidoglycan chain = a peptidoglycan chain with N-acetyl-1,6-anhydromuramyl-[peptide] at the reducing end + a peptidoglycan chain with N-acetylglucosamine at the non-reducing end.</text>
        <dbReference type="EC" id="4.2.2.29"/>
    </reaction>
</comment>
<comment type="subcellular location">
    <subcellularLocation>
        <location evidence="7">Cell membrane</location>
        <topology evidence="7">Single-pass membrane protein</topology>
    </subcellularLocation>
</comment>
<proteinExistence type="inferred from homology"/>
<keyword evidence="4 7" id="KW-0472">Membrane</keyword>
<dbReference type="GO" id="GO:0008932">
    <property type="term" value="F:lytic endotransglycosylase activity"/>
    <property type="evidence" value="ECO:0007669"/>
    <property type="project" value="UniProtKB-UniRule"/>
</dbReference>
<dbReference type="Pfam" id="PF02618">
    <property type="entry name" value="YceG"/>
    <property type="match status" value="1"/>
</dbReference>
<evidence type="ECO:0000256" key="3">
    <source>
        <dbReference type="ARBA" id="ARBA00022989"/>
    </source>
</evidence>
<evidence type="ECO:0000256" key="2">
    <source>
        <dbReference type="ARBA" id="ARBA00022692"/>
    </source>
</evidence>
<evidence type="ECO:0000256" key="4">
    <source>
        <dbReference type="ARBA" id="ARBA00023136"/>
    </source>
</evidence>
<evidence type="ECO:0000256" key="5">
    <source>
        <dbReference type="ARBA" id="ARBA00023239"/>
    </source>
</evidence>
<name>A0A1G2NX52_9BACT</name>
<evidence type="ECO:0000256" key="7">
    <source>
        <dbReference type="HAMAP-Rule" id="MF_02065"/>
    </source>
</evidence>
<comment type="caution">
    <text evidence="8">The sequence shown here is derived from an EMBL/GenBank/DDBJ whole genome shotgun (WGS) entry which is preliminary data.</text>
</comment>
<dbReference type="AlphaFoldDB" id="A0A1G2NX52"/>
<dbReference type="GO" id="GO:0071555">
    <property type="term" value="P:cell wall organization"/>
    <property type="evidence" value="ECO:0007669"/>
    <property type="project" value="UniProtKB-KW"/>
</dbReference>
<reference evidence="8 9" key="1">
    <citation type="journal article" date="2016" name="Nat. Commun.">
        <title>Thousands of microbial genomes shed light on interconnected biogeochemical processes in an aquifer system.</title>
        <authorList>
            <person name="Anantharaman K."/>
            <person name="Brown C.T."/>
            <person name="Hug L.A."/>
            <person name="Sharon I."/>
            <person name="Castelle C.J."/>
            <person name="Probst A.J."/>
            <person name="Thomas B.C."/>
            <person name="Singh A."/>
            <person name="Wilkins M.J."/>
            <person name="Karaoz U."/>
            <person name="Brodie E.L."/>
            <person name="Williams K.H."/>
            <person name="Hubbard S.S."/>
            <person name="Banfield J.F."/>
        </authorList>
    </citation>
    <scope>NUCLEOTIDE SEQUENCE [LARGE SCALE GENOMIC DNA]</scope>
</reference>
<keyword evidence="1 7" id="KW-1003">Cell membrane</keyword>
<dbReference type="InterPro" id="IPR003770">
    <property type="entry name" value="MLTG-like"/>
</dbReference>
<dbReference type="Proteomes" id="UP000176429">
    <property type="component" value="Unassembled WGS sequence"/>
</dbReference>
<gene>
    <name evidence="7" type="primary">mltG</name>
    <name evidence="8" type="ORF">A3H68_01985</name>
</gene>
<protein>
    <recommendedName>
        <fullName evidence="7">Endolytic murein transglycosylase</fullName>
        <ecNumber evidence="7">4.2.2.29</ecNumber>
    </recommendedName>
    <alternativeName>
        <fullName evidence="7">Peptidoglycan lytic transglycosylase</fullName>
    </alternativeName>
    <alternativeName>
        <fullName evidence="7">Peptidoglycan polymerization terminase</fullName>
    </alternativeName>
</protein>
<keyword evidence="3 7" id="KW-1133">Transmembrane helix</keyword>
<organism evidence="8 9">
    <name type="scientific">Candidatus Taylorbacteria bacterium RIFCSPLOWO2_02_FULL_46_40</name>
    <dbReference type="NCBI Taxonomy" id="1802329"/>
    <lineage>
        <taxon>Bacteria</taxon>
        <taxon>Candidatus Tayloriibacteriota</taxon>
    </lineage>
</organism>
<dbReference type="EC" id="4.2.2.29" evidence="7"/>
<evidence type="ECO:0000313" key="8">
    <source>
        <dbReference type="EMBL" id="OHA40685.1"/>
    </source>
</evidence>
<evidence type="ECO:0000256" key="6">
    <source>
        <dbReference type="ARBA" id="ARBA00023316"/>
    </source>
</evidence>
<dbReference type="PANTHER" id="PTHR30518:SF2">
    <property type="entry name" value="ENDOLYTIC MUREIN TRANSGLYCOSYLASE"/>
    <property type="match status" value="1"/>
</dbReference>
<sequence length="333" mass="38598">MQVKTKLITAGSIVLLSAIFLVFHLVYFRAPEREAGVERFVIAVSQNEFAAVVNRLKKEGFIRSITALNIARRLYGGSIEPGGYKLSRAMNAWKIARAISGRPYMRWITFPEGIRKEQMAVLLAEEFSWSDEDVKKWITEDTVQTPDYIEGVYFPDTYLISEEEDPQTIARRLRNKFEEKFQEFSKLAEDKNIRWTTLLKIASIVEREASGKADMPLIAGIIWNRLENDMRLEVDATLQYARDSILFESNFEKDFVWWKPLSSDDRQLDSPFNTYKRKGLPPHPISNPGVSSIEASLNPRKTDCLFYLHDADKITHCSLTFDEHKRNIEKYLR</sequence>
<dbReference type="NCBIfam" id="TIGR00247">
    <property type="entry name" value="endolytic transglycosylase MltG"/>
    <property type="match status" value="1"/>
</dbReference>
<dbReference type="GO" id="GO:0009252">
    <property type="term" value="P:peptidoglycan biosynthetic process"/>
    <property type="evidence" value="ECO:0007669"/>
    <property type="project" value="UniProtKB-UniRule"/>
</dbReference>
<keyword evidence="5 7" id="KW-0456">Lyase</keyword>
<dbReference type="PANTHER" id="PTHR30518">
    <property type="entry name" value="ENDOLYTIC MUREIN TRANSGLYCOSYLASE"/>
    <property type="match status" value="1"/>
</dbReference>
<evidence type="ECO:0000256" key="1">
    <source>
        <dbReference type="ARBA" id="ARBA00022475"/>
    </source>
</evidence>
<dbReference type="Gene3D" id="3.30.1490.480">
    <property type="entry name" value="Endolytic murein transglycosylase"/>
    <property type="match status" value="1"/>
</dbReference>
<comment type="function">
    <text evidence="7">Functions as a peptidoglycan terminase that cleaves nascent peptidoglycan strands endolytically to terminate their elongation.</text>
</comment>
<dbReference type="EMBL" id="MHSH01000046">
    <property type="protein sequence ID" value="OHA40685.1"/>
    <property type="molecule type" value="Genomic_DNA"/>
</dbReference>
<keyword evidence="6 7" id="KW-0961">Cell wall biogenesis/degradation</keyword>
<feature type="site" description="Important for catalytic activity" evidence="7">
    <location>
        <position position="208"/>
    </location>
</feature>
<evidence type="ECO:0000313" key="9">
    <source>
        <dbReference type="Proteomes" id="UP000176429"/>
    </source>
</evidence>
<feature type="transmembrane region" description="Helical" evidence="7">
    <location>
        <begin position="7"/>
        <end position="28"/>
    </location>
</feature>